<evidence type="ECO:0000256" key="1">
    <source>
        <dbReference type="ARBA" id="ARBA00004370"/>
    </source>
</evidence>
<keyword evidence="6 8" id="KW-0472">Membrane</keyword>
<evidence type="ECO:0000256" key="5">
    <source>
        <dbReference type="ARBA" id="ARBA00022989"/>
    </source>
</evidence>
<dbReference type="PROSITE" id="PS50939">
    <property type="entry name" value="CYTOCHROME_B561"/>
    <property type="match status" value="1"/>
</dbReference>
<dbReference type="InterPro" id="IPR059181">
    <property type="entry name" value="RWDD2A-B_C"/>
</dbReference>
<dbReference type="EMBL" id="ML735340">
    <property type="protein sequence ID" value="KAE8385260.1"/>
    <property type="molecule type" value="Genomic_DNA"/>
</dbReference>
<dbReference type="SMART" id="SM00664">
    <property type="entry name" value="DoH"/>
    <property type="match status" value="1"/>
</dbReference>
<evidence type="ECO:0000256" key="7">
    <source>
        <dbReference type="SAM" id="MobiDB-lite"/>
    </source>
</evidence>
<proteinExistence type="predicted"/>
<accession>A0A5N7BTW1</accession>
<evidence type="ECO:0000313" key="10">
    <source>
        <dbReference type="EMBL" id="KAE8385260.1"/>
    </source>
</evidence>
<evidence type="ECO:0000256" key="4">
    <source>
        <dbReference type="ARBA" id="ARBA00022982"/>
    </source>
</evidence>
<dbReference type="InterPro" id="IPR015920">
    <property type="entry name" value="Cellobiose_DH-like_cyt"/>
</dbReference>
<keyword evidence="5 8" id="KW-1133">Transmembrane helix</keyword>
<dbReference type="CDD" id="cd08760">
    <property type="entry name" value="Cyt_b561_FRRS1_like"/>
    <property type="match status" value="1"/>
</dbReference>
<dbReference type="InterPro" id="IPR006593">
    <property type="entry name" value="Cyt_b561/ferric_Rdtase_TM"/>
</dbReference>
<evidence type="ECO:0000256" key="3">
    <source>
        <dbReference type="ARBA" id="ARBA00022692"/>
    </source>
</evidence>
<dbReference type="Proteomes" id="UP000326877">
    <property type="component" value="Unassembled WGS sequence"/>
</dbReference>
<dbReference type="OrthoDB" id="19261at2759"/>
<dbReference type="AlphaFoldDB" id="A0A5N7BTW1"/>
<feature type="transmembrane region" description="Helical" evidence="8">
    <location>
        <begin position="358"/>
        <end position="381"/>
    </location>
</feature>
<name>A0A5N7BTW1_PETAA</name>
<feature type="transmembrane region" description="Helical" evidence="8">
    <location>
        <begin position="219"/>
        <end position="246"/>
    </location>
</feature>
<comment type="subcellular location">
    <subcellularLocation>
        <location evidence="1">Membrane</location>
    </subcellularLocation>
</comment>
<feature type="compositionally biased region" description="Basic and acidic residues" evidence="7">
    <location>
        <begin position="495"/>
        <end position="508"/>
    </location>
</feature>
<dbReference type="Gene3D" id="1.20.120.1770">
    <property type="match status" value="1"/>
</dbReference>
<dbReference type="SMART" id="SM00665">
    <property type="entry name" value="B561"/>
    <property type="match status" value="1"/>
</dbReference>
<evidence type="ECO:0000256" key="8">
    <source>
        <dbReference type="SAM" id="Phobius"/>
    </source>
</evidence>
<dbReference type="InterPro" id="IPR005018">
    <property type="entry name" value="DOMON_domain"/>
</dbReference>
<evidence type="ECO:0000256" key="2">
    <source>
        <dbReference type="ARBA" id="ARBA00022448"/>
    </source>
</evidence>
<keyword evidence="3 8" id="KW-0812">Transmembrane</keyword>
<dbReference type="Pfam" id="PF03188">
    <property type="entry name" value="Cytochrom_B561"/>
    <property type="match status" value="1"/>
</dbReference>
<dbReference type="CDD" id="cd24163">
    <property type="entry name" value="RWDD2_C"/>
    <property type="match status" value="1"/>
</dbReference>
<feature type="transmembrane region" description="Helical" evidence="8">
    <location>
        <begin position="326"/>
        <end position="346"/>
    </location>
</feature>
<keyword evidence="2" id="KW-0813">Transport</keyword>
<dbReference type="Pfam" id="PF16010">
    <property type="entry name" value="CDH-cyt"/>
    <property type="match status" value="1"/>
</dbReference>
<feature type="transmembrane region" description="Helical" evidence="8">
    <location>
        <begin position="258"/>
        <end position="276"/>
    </location>
</feature>
<dbReference type="Gene3D" id="2.60.40.1210">
    <property type="entry name" value="Cellobiose dehydrogenase, cytochrome domain"/>
    <property type="match status" value="1"/>
</dbReference>
<sequence length="554" mass="60472">MKSHVILQSYTAALGFVYTALSQRPTTFTPVDQKEVFFSIAIPNTTASSRSGPILFQIKAPSSLQWVGLGQGKQMAGANMFILYSAPSNNVTISPRSGQGHFPPVYNPNSRVFLLDGSGIHDGTMTANVLCENCIEWQGGSIDPSSSSTQWIYAYKEGPPLNSVNATESIQRHDGNGIANADLTQAKTTTDNPFLTYNPATGSNDALSSMDGTRGNAMLVAHGLMMAIAFVLLFPSFALLISLPWVTSPSKVHAPLQVLALTLAIAGMGVGIQLAIDKKVKSSSHPIIGIIVVALLVLFQPLMGFLQHRHFRRNGGKGAFAYLHRWLGRSMIILGIVNGGLGFRLAGIGDPSTPRSAMIAYSVIAGVMGLLYLGTHLLVAMQGRSRGQARKLEHNRHPEILLIGNTHRLQQIEMLYNALIRTHHITSRKKVATLKQAASAHNCFVLLRSGGIPGIMYVESKEKDAVEAWVNVARNLRYKDFQLVTRPGALEGDCRKQIENENRKDGKKSNAGGANEERDSRPRLEEVETVKVFGSKMKDKGVWRWWRKGMGYVS</sequence>
<dbReference type="SUPFAM" id="SSF49344">
    <property type="entry name" value="CBD9-like"/>
    <property type="match status" value="1"/>
</dbReference>
<dbReference type="GO" id="GO:0016020">
    <property type="term" value="C:membrane"/>
    <property type="evidence" value="ECO:0007669"/>
    <property type="project" value="UniProtKB-SubCell"/>
</dbReference>
<evidence type="ECO:0000256" key="6">
    <source>
        <dbReference type="ARBA" id="ARBA00023136"/>
    </source>
</evidence>
<reference evidence="10" key="1">
    <citation type="submission" date="2019-04" db="EMBL/GenBank/DDBJ databases">
        <title>Friends and foes A comparative genomics studyof 23 Aspergillus species from section Flavi.</title>
        <authorList>
            <consortium name="DOE Joint Genome Institute"/>
            <person name="Kjaerbolling I."/>
            <person name="Vesth T."/>
            <person name="Frisvad J.C."/>
            <person name="Nybo J.L."/>
            <person name="Theobald S."/>
            <person name="Kildgaard S."/>
            <person name="Isbrandt T."/>
            <person name="Kuo A."/>
            <person name="Sato A."/>
            <person name="Lyhne E.K."/>
            <person name="Kogle M.E."/>
            <person name="Wiebenga A."/>
            <person name="Kun R.S."/>
            <person name="Lubbers R.J."/>
            <person name="Makela M.R."/>
            <person name="Barry K."/>
            <person name="Chovatia M."/>
            <person name="Clum A."/>
            <person name="Daum C."/>
            <person name="Haridas S."/>
            <person name="He G."/>
            <person name="LaButti K."/>
            <person name="Lipzen A."/>
            <person name="Mondo S."/>
            <person name="Riley R."/>
            <person name="Salamov A."/>
            <person name="Simmons B.A."/>
            <person name="Magnuson J.K."/>
            <person name="Henrissat B."/>
            <person name="Mortensen U.H."/>
            <person name="Larsen T.O."/>
            <person name="Devries R.P."/>
            <person name="Grigoriev I.V."/>
            <person name="Machida M."/>
            <person name="Baker S.E."/>
            <person name="Andersen M.R."/>
        </authorList>
    </citation>
    <scope>NUCLEOTIDE SEQUENCE [LARGE SCALE GENOMIC DNA]</scope>
    <source>
        <strain evidence="10">IBT 14317</strain>
    </source>
</reference>
<feature type="region of interest" description="Disordered" evidence="7">
    <location>
        <begin position="495"/>
        <end position="522"/>
    </location>
</feature>
<feature type="transmembrane region" description="Helical" evidence="8">
    <location>
        <begin position="288"/>
        <end position="306"/>
    </location>
</feature>
<protein>
    <recommendedName>
        <fullName evidence="9">Cytochrome b561 domain-containing protein</fullName>
    </recommendedName>
</protein>
<dbReference type="PANTHER" id="PTHR47797">
    <property type="entry name" value="DEHYDROGENASE, PUTATIVE (AFU_ORTHOLOGUE AFUA_8G05805)-RELATED"/>
    <property type="match status" value="1"/>
</dbReference>
<feature type="domain" description="Cytochrome b561" evidence="9">
    <location>
        <begin position="180"/>
        <end position="384"/>
    </location>
</feature>
<keyword evidence="4" id="KW-0249">Electron transport</keyword>
<organism evidence="10">
    <name type="scientific">Petromyces alliaceus</name>
    <name type="common">Aspergillus alliaceus</name>
    <dbReference type="NCBI Taxonomy" id="209559"/>
    <lineage>
        <taxon>Eukaryota</taxon>
        <taxon>Fungi</taxon>
        <taxon>Dikarya</taxon>
        <taxon>Ascomycota</taxon>
        <taxon>Pezizomycotina</taxon>
        <taxon>Eurotiomycetes</taxon>
        <taxon>Eurotiomycetidae</taxon>
        <taxon>Eurotiales</taxon>
        <taxon>Aspergillaceae</taxon>
        <taxon>Aspergillus</taxon>
        <taxon>Aspergillus subgen. Circumdati</taxon>
    </lineage>
</organism>
<dbReference type="CDD" id="cd09630">
    <property type="entry name" value="CDH_like_cytochrome"/>
    <property type="match status" value="1"/>
</dbReference>
<gene>
    <name evidence="10" type="ORF">BDV23DRAFT_176401</name>
</gene>
<dbReference type="PANTHER" id="PTHR47797:SF1">
    <property type="entry name" value="CYTOCHROME B561 DOMAIN-CONTAINING PROTEIN-RELATED"/>
    <property type="match status" value="1"/>
</dbReference>
<evidence type="ECO:0000259" key="9">
    <source>
        <dbReference type="PROSITE" id="PS50939"/>
    </source>
</evidence>